<organism evidence="2 3">
    <name type="scientific">candidate division TA06 bacterium</name>
    <dbReference type="NCBI Taxonomy" id="2250710"/>
    <lineage>
        <taxon>Bacteria</taxon>
        <taxon>Bacteria division TA06</taxon>
    </lineage>
</organism>
<dbReference type="Proteomes" id="UP000315525">
    <property type="component" value="Unassembled WGS sequence"/>
</dbReference>
<evidence type="ECO:0000313" key="3">
    <source>
        <dbReference type="Proteomes" id="UP000315525"/>
    </source>
</evidence>
<dbReference type="EMBL" id="SOJN01000032">
    <property type="protein sequence ID" value="TET47116.1"/>
    <property type="molecule type" value="Genomic_DNA"/>
</dbReference>
<dbReference type="Pfam" id="PF12728">
    <property type="entry name" value="HTH_17"/>
    <property type="match status" value="1"/>
</dbReference>
<evidence type="ECO:0000259" key="1">
    <source>
        <dbReference type="Pfam" id="PF12728"/>
    </source>
</evidence>
<proteinExistence type="predicted"/>
<dbReference type="SUPFAM" id="SSF46955">
    <property type="entry name" value="Putative DNA-binding domain"/>
    <property type="match status" value="1"/>
</dbReference>
<evidence type="ECO:0000313" key="2">
    <source>
        <dbReference type="EMBL" id="TET47116.1"/>
    </source>
</evidence>
<comment type="caution">
    <text evidence="2">The sequence shown here is derived from an EMBL/GenBank/DDBJ whole genome shotgun (WGS) entry which is preliminary data.</text>
</comment>
<dbReference type="NCBIfam" id="TIGR01764">
    <property type="entry name" value="excise"/>
    <property type="match status" value="1"/>
</dbReference>
<dbReference type="InterPro" id="IPR010093">
    <property type="entry name" value="SinI_DNA-bd"/>
</dbReference>
<accession>A0A523UX67</accession>
<dbReference type="AlphaFoldDB" id="A0A523UX67"/>
<dbReference type="GO" id="GO:0003677">
    <property type="term" value="F:DNA binding"/>
    <property type="evidence" value="ECO:0007669"/>
    <property type="project" value="UniProtKB-KW"/>
</dbReference>
<sequence>MEEQLLNKKEVAELLHTTTRHVMDLARRGDLPSLKVGRLIRFRRKDIEKFIELQRDKRSFTLT</sequence>
<reference evidence="2 3" key="1">
    <citation type="submission" date="2019-03" db="EMBL/GenBank/DDBJ databases">
        <title>Metabolic potential of uncultured bacteria and archaea associated with petroleum seepage in deep-sea sediments.</title>
        <authorList>
            <person name="Dong X."/>
            <person name="Hubert C."/>
        </authorList>
    </citation>
    <scope>NUCLEOTIDE SEQUENCE [LARGE SCALE GENOMIC DNA]</scope>
    <source>
        <strain evidence="2">E44_bin18</strain>
    </source>
</reference>
<keyword evidence="2" id="KW-0238">DNA-binding</keyword>
<feature type="domain" description="Helix-turn-helix" evidence="1">
    <location>
        <begin position="5"/>
        <end position="52"/>
    </location>
</feature>
<dbReference type="InterPro" id="IPR009061">
    <property type="entry name" value="DNA-bd_dom_put_sf"/>
</dbReference>
<name>A0A523UX67_UNCT6</name>
<gene>
    <name evidence="2" type="ORF">E3J62_02410</name>
</gene>
<dbReference type="InterPro" id="IPR041657">
    <property type="entry name" value="HTH_17"/>
</dbReference>
<protein>
    <submittedName>
        <fullName evidence="2">DNA-binding protein</fullName>
    </submittedName>
</protein>